<dbReference type="Proteomes" id="UP000054537">
    <property type="component" value="Unassembled WGS sequence"/>
</dbReference>
<keyword evidence="1" id="KW-0472">Membrane</keyword>
<evidence type="ECO:0008006" key="4">
    <source>
        <dbReference type="Google" id="ProtNLM"/>
    </source>
</evidence>
<dbReference type="EMBL" id="JRTT01000006">
    <property type="protein sequence ID" value="KHD78108.1"/>
    <property type="molecule type" value="Genomic_DNA"/>
</dbReference>
<proteinExistence type="predicted"/>
<reference evidence="2 3" key="1">
    <citation type="submission" date="2014-10" db="EMBL/GenBank/DDBJ databases">
        <title>Draft genome sequence of Actinoplanes utahensis NRRL 12052.</title>
        <authorList>
            <person name="Velasco-Bucheli B."/>
            <person name="del Cerro C."/>
            <person name="Hormigo D."/>
            <person name="Garcia J.L."/>
            <person name="Acebal C."/>
            <person name="Arroyo M."/>
            <person name="de la Mata I."/>
        </authorList>
    </citation>
    <scope>NUCLEOTIDE SEQUENCE [LARGE SCALE GENOMIC DNA]</scope>
    <source>
        <strain evidence="2 3">NRRL 12052</strain>
    </source>
</reference>
<keyword evidence="1" id="KW-0812">Transmembrane</keyword>
<comment type="caution">
    <text evidence="2">The sequence shown here is derived from an EMBL/GenBank/DDBJ whole genome shotgun (WGS) entry which is preliminary data.</text>
</comment>
<dbReference type="AlphaFoldDB" id="A0A0A6USY9"/>
<dbReference type="eggNOG" id="COG0697">
    <property type="taxonomic scope" value="Bacteria"/>
</dbReference>
<name>A0A0A6USY9_ACTUT</name>
<accession>A0A0A6USY9</accession>
<keyword evidence="1" id="KW-1133">Transmembrane helix</keyword>
<keyword evidence="3" id="KW-1185">Reference proteome</keyword>
<gene>
    <name evidence="2" type="ORF">MB27_06360</name>
</gene>
<organism evidence="2 3">
    <name type="scientific">Actinoplanes utahensis</name>
    <dbReference type="NCBI Taxonomy" id="1869"/>
    <lineage>
        <taxon>Bacteria</taxon>
        <taxon>Bacillati</taxon>
        <taxon>Actinomycetota</taxon>
        <taxon>Actinomycetes</taxon>
        <taxon>Micromonosporales</taxon>
        <taxon>Micromonosporaceae</taxon>
        <taxon>Actinoplanes</taxon>
    </lineage>
</organism>
<dbReference type="OrthoDB" id="3530824at2"/>
<evidence type="ECO:0000313" key="2">
    <source>
        <dbReference type="EMBL" id="KHD78108.1"/>
    </source>
</evidence>
<evidence type="ECO:0000313" key="3">
    <source>
        <dbReference type="Proteomes" id="UP000054537"/>
    </source>
</evidence>
<evidence type="ECO:0000256" key="1">
    <source>
        <dbReference type="SAM" id="Phobius"/>
    </source>
</evidence>
<protein>
    <recommendedName>
        <fullName evidence="4">DUF1453 domain-containing protein</fullName>
    </recommendedName>
</protein>
<feature type="transmembrane region" description="Helical" evidence="1">
    <location>
        <begin position="31"/>
        <end position="50"/>
    </location>
</feature>
<sequence length="159" mass="16965">MTLSVIIIVAVLAVLVRRVIGEPLNARDLWIPPIVLTGIGLWSLVGIDGLRPADYAWLAGGSLLGVALGYLRGHYVTVFEKSGHLWQRYTGRTFAAVGLSLAVMLGFGLLAAKLGVRPDASPIQLGIGLSFLGESLAVTRHALTLNAPFAPERSSILRR</sequence>
<dbReference type="RefSeq" id="WP_043523186.1">
    <property type="nucleotide sequence ID" value="NZ_BAABKU010000004.1"/>
</dbReference>
<feature type="transmembrane region" description="Helical" evidence="1">
    <location>
        <begin position="93"/>
        <end position="112"/>
    </location>
</feature>
<feature type="transmembrane region" description="Helical" evidence="1">
    <location>
        <begin position="55"/>
        <end position="73"/>
    </location>
</feature>
<dbReference type="STRING" id="1869.MB27_06360"/>